<dbReference type="InterPro" id="IPR003660">
    <property type="entry name" value="HAMP_dom"/>
</dbReference>
<evidence type="ECO:0000259" key="11">
    <source>
        <dbReference type="PROSITE" id="PS50109"/>
    </source>
</evidence>
<feature type="domain" description="HAMP" evidence="12">
    <location>
        <begin position="387"/>
        <end position="442"/>
    </location>
</feature>
<dbReference type="AlphaFoldDB" id="A0A1V2DT98"/>
<name>A0A1V2DT98_9GAMM</name>
<evidence type="ECO:0000256" key="8">
    <source>
        <dbReference type="ARBA" id="ARBA00022989"/>
    </source>
</evidence>
<evidence type="ECO:0000256" key="4">
    <source>
        <dbReference type="ARBA" id="ARBA00022553"/>
    </source>
</evidence>
<keyword evidence="6 10" id="KW-0812">Transmembrane</keyword>
<dbReference type="Pfam" id="PF00512">
    <property type="entry name" value="HisKA"/>
    <property type="match status" value="1"/>
</dbReference>
<feature type="transmembrane region" description="Helical" evidence="10">
    <location>
        <begin position="367"/>
        <end position="388"/>
    </location>
</feature>
<dbReference type="Gene3D" id="3.30.565.10">
    <property type="entry name" value="Histidine kinase-like ATPase, C-terminal domain"/>
    <property type="match status" value="1"/>
</dbReference>
<evidence type="ECO:0000256" key="5">
    <source>
        <dbReference type="ARBA" id="ARBA00022679"/>
    </source>
</evidence>
<dbReference type="Proteomes" id="UP000189339">
    <property type="component" value="Unassembled WGS sequence"/>
</dbReference>
<evidence type="ECO:0000313" key="14">
    <source>
        <dbReference type="Proteomes" id="UP000189339"/>
    </source>
</evidence>
<evidence type="ECO:0000259" key="12">
    <source>
        <dbReference type="PROSITE" id="PS50885"/>
    </source>
</evidence>
<dbReference type="PROSITE" id="PS50109">
    <property type="entry name" value="HIS_KIN"/>
    <property type="match status" value="1"/>
</dbReference>
<feature type="domain" description="Histidine kinase" evidence="11">
    <location>
        <begin position="450"/>
        <end position="665"/>
    </location>
</feature>
<comment type="caution">
    <text evidence="13">The sequence shown here is derived from an EMBL/GenBank/DDBJ whole genome shotgun (WGS) entry which is preliminary data.</text>
</comment>
<dbReference type="SUPFAM" id="SSF47384">
    <property type="entry name" value="Homodimeric domain of signal transducing histidine kinase"/>
    <property type="match status" value="1"/>
</dbReference>
<organism evidence="13 14">
    <name type="scientific">Marinobacter lutaoensis</name>
    <dbReference type="NCBI Taxonomy" id="135739"/>
    <lineage>
        <taxon>Bacteria</taxon>
        <taxon>Pseudomonadati</taxon>
        <taxon>Pseudomonadota</taxon>
        <taxon>Gammaproteobacteria</taxon>
        <taxon>Pseudomonadales</taxon>
        <taxon>Marinobacteraceae</taxon>
        <taxon>Marinobacter</taxon>
    </lineage>
</organism>
<dbReference type="PANTHER" id="PTHR45436:SF5">
    <property type="entry name" value="SENSOR HISTIDINE KINASE TRCS"/>
    <property type="match status" value="1"/>
</dbReference>
<keyword evidence="10" id="KW-0472">Membrane</keyword>
<dbReference type="InterPro" id="IPR036890">
    <property type="entry name" value="HATPase_C_sf"/>
</dbReference>
<proteinExistence type="predicted"/>
<keyword evidence="5" id="KW-0808">Transferase</keyword>
<dbReference type="PANTHER" id="PTHR45436">
    <property type="entry name" value="SENSOR HISTIDINE KINASE YKOH"/>
    <property type="match status" value="1"/>
</dbReference>
<evidence type="ECO:0000313" key="13">
    <source>
        <dbReference type="EMBL" id="ONF43596.1"/>
    </source>
</evidence>
<dbReference type="InterPro" id="IPR036097">
    <property type="entry name" value="HisK_dim/P_sf"/>
</dbReference>
<dbReference type="STRING" id="135739.BTO32_13140"/>
<evidence type="ECO:0000256" key="1">
    <source>
        <dbReference type="ARBA" id="ARBA00000085"/>
    </source>
</evidence>
<dbReference type="InterPro" id="IPR003594">
    <property type="entry name" value="HATPase_dom"/>
</dbReference>
<dbReference type="OrthoDB" id="6735159at2"/>
<dbReference type="RefSeq" id="WP_076725062.1">
    <property type="nucleotide sequence ID" value="NZ_MSCW01000007.1"/>
</dbReference>
<dbReference type="GO" id="GO:0016020">
    <property type="term" value="C:membrane"/>
    <property type="evidence" value="ECO:0007669"/>
    <property type="project" value="UniProtKB-SubCell"/>
</dbReference>
<evidence type="ECO:0000256" key="2">
    <source>
        <dbReference type="ARBA" id="ARBA00004370"/>
    </source>
</evidence>
<dbReference type="InterPro" id="IPR050428">
    <property type="entry name" value="TCS_sensor_his_kinase"/>
</dbReference>
<dbReference type="PROSITE" id="PS50885">
    <property type="entry name" value="HAMP"/>
    <property type="match status" value="1"/>
</dbReference>
<dbReference type="Pfam" id="PF02518">
    <property type="entry name" value="HATPase_c"/>
    <property type="match status" value="1"/>
</dbReference>
<dbReference type="EC" id="2.7.13.3" evidence="3"/>
<dbReference type="SUPFAM" id="SSF55874">
    <property type="entry name" value="ATPase domain of HSP90 chaperone/DNA topoisomerase II/histidine kinase"/>
    <property type="match status" value="1"/>
</dbReference>
<dbReference type="Gene3D" id="1.10.287.130">
    <property type="match status" value="1"/>
</dbReference>
<comment type="subcellular location">
    <subcellularLocation>
        <location evidence="2">Membrane</location>
    </subcellularLocation>
</comment>
<keyword evidence="8 10" id="KW-1133">Transmembrane helix</keyword>
<dbReference type="InterPro" id="IPR005467">
    <property type="entry name" value="His_kinase_dom"/>
</dbReference>
<dbReference type="SMART" id="SM00304">
    <property type="entry name" value="HAMP"/>
    <property type="match status" value="1"/>
</dbReference>
<evidence type="ECO:0000256" key="3">
    <source>
        <dbReference type="ARBA" id="ARBA00012438"/>
    </source>
</evidence>
<dbReference type="EMBL" id="MSCW01000007">
    <property type="protein sequence ID" value="ONF43596.1"/>
    <property type="molecule type" value="Genomic_DNA"/>
</dbReference>
<dbReference type="SMART" id="SM00388">
    <property type="entry name" value="HisKA"/>
    <property type="match status" value="1"/>
</dbReference>
<keyword evidence="7 13" id="KW-0418">Kinase</keyword>
<keyword evidence="4" id="KW-0597">Phosphoprotein</keyword>
<dbReference type="InterPro" id="IPR003661">
    <property type="entry name" value="HisK_dim/P_dom"/>
</dbReference>
<gene>
    <name evidence="13" type="ORF">BTO32_13140</name>
</gene>
<keyword evidence="9" id="KW-0902">Two-component regulatory system</keyword>
<comment type="catalytic activity">
    <reaction evidence="1">
        <text>ATP + protein L-histidine = ADP + protein N-phospho-L-histidine.</text>
        <dbReference type="EC" id="2.7.13.3"/>
    </reaction>
</comment>
<evidence type="ECO:0000256" key="10">
    <source>
        <dbReference type="SAM" id="Phobius"/>
    </source>
</evidence>
<evidence type="ECO:0000256" key="9">
    <source>
        <dbReference type="ARBA" id="ARBA00023012"/>
    </source>
</evidence>
<dbReference type="CDD" id="cd00082">
    <property type="entry name" value="HisKA"/>
    <property type="match status" value="1"/>
</dbReference>
<keyword evidence="14" id="KW-1185">Reference proteome</keyword>
<dbReference type="SMART" id="SM00387">
    <property type="entry name" value="HATPase_c"/>
    <property type="match status" value="1"/>
</dbReference>
<sequence>MTLKRQLFLASLLMLLIPWAGLSFVLELDAALREQALQQLQRQAERLAERAGDALVGTPPVAADAAVIYVDALTQPIHLDGYGAEWPGFDDETGALPWQSTPGAGDGRARWHAASDGASLFLLIRHDGQATRFYSPAQPERPYDRVRLWLQQPGTALDSPTARQSWLLRPFAPGSLWGLGESGPDHRVRGFWEAVRGGWQLELQLPRPPDGSQLGFAIDPATGHDQPLLPLVFRQPTLERQLAAYLDPGQRLRLVEAGGWLRADTERAPATPPTDIDDLSPLQILERISLNLLRHLVQWYQPEPTAVPDAGPHRVAMDRLPATGLIRHPGQGRWLMVTQPVLGQRTLILEQSLDQLLTLSGTTLGSVIARSALVIVTLMLALLGYASWLSWRITRLQAQVSATVDPDGRITGRLASGTARDELGQLQSRFAQMVDRLSGYHAYLESFSRRLSHELKTPVAVVRSSLENLVHARSEAERTQYTERAVAATERLRQILHGMSEAARLEQSFDHADKEPFDLAEVVAQAAEAYQALSPRHRIHYQGPARGATVVGSPELMVQLLDKLVDNARDFTPEGGRIEIRLESRPDHRRLSVFNEGSRLPDDGAADIFGAFVSHRPGAGEGHLGQGLLIVRLIADYHGAVVEAGNQTQGGIDGVCFRVIIPARPKQTGTSP</sequence>
<evidence type="ECO:0000256" key="6">
    <source>
        <dbReference type="ARBA" id="ARBA00022692"/>
    </source>
</evidence>
<accession>A0A1V2DT98</accession>
<reference evidence="13 14" key="1">
    <citation type="submission" date="2016-12" db="EMBL/GenBank/DDBJ databases">
        <title>Marinobacter lutaoensis whole genome sequencing.</title>
        <authorList>
            <person name="Verma A."/>
            <person name="Krishnamurthi S."/>
        </authorList>
    </citation>
    <scope>NUCLEOTIDE SEQUENCE [LARGE SCALE GENOMIC DNA]</scope>
    <source>
        <strain evidence="13 14">T5054</strain>
    </source>
</reference>
<dbReference type="GO" id="GO:0000155">
    <property type="term" value="F:phosphorelay sensor kinase activity"/>
    <property type="evidence" value="ECO:0007669"/>
    <property type="project" value="InterPro"/>
</dbReference>
<protein>
    <recommendedName>
        <fullName evidence="3">histidine kinase</fullName>
        <ecNumber evidence="3">2.7.13.3</ecNumber>
    </recommendedName>
</protein>
<evidence type="ECO:0000256" key="7">
    <source>
        <dbReference type="ARBA" id="ARBA00022777"/>
    </source>
</evidence>